<comment type="function">
    <text evidence="6">Specifically methylates the N7 position of guanine in position 527 of 16S rRNA.</text>
</comment>
<comment type="caution">
    <text evidence="7">The sequence shown here is derived from an EMBL/GenBank/DDBJ whole genome shotgun (WGS) entry which is preliminary data.</text>
</comment>
<evidence type="ECO:0000313" key="7">
    <source>
        <dbReference type="EMBL" id="NQV66443.1"/>
    </source>
</evidence>
<dbReference type="NCBIfam" id="TIGR00138">
    <property type="entry name" value="rsmG_gidB"/>
    <property type="match status" value="1"/>
</dbReference>
<dbReference type="Proteomes" id="UP000754644">
    <property type="component" value="Unassembled WGS sequence"/>
</dbReference>
<feature type="binding site" evidence="6">
    <location>
        <position position="143"/>
    </location>
    <ligand>
        <name>S-adenosyl-L-methionine</name>
        <dbReference type="ChEBI" id="CHEBI:59789"/>
    </ligand>
</feature>
<dbReference type="PIRSF" id="PIRSF003078">
    <property type="entry name" value="GidB"/>
    <property type="match status" value="1"/>
</dbReference>
<name>A0A972VZE6_9GAMM</name>
<comment type="catalytic activity">
    <reaction evidence="6">
        <text>guanosine(527) in 16S rRNA + S-adenosyl-L-methionine = N(7)-methylguanosine(527) in 16S rRNA + S-adenosyl-L-homocysteine</text>
        <dbReference type="Rhea" id="RHEA:42732"/>
        <dbReference type="Rhea" id="RHEA-COMP:10209"/>
        <dbReference type="Rhea" id="RHEA-COMP:10210"/>
        <dbReference type="ChEBI" id="CHEBI:57856"/>
        <dbReference type="ChEBI" id="CHEBI:59789"/>
        <dbReference type="ChEBI" id="CHEBI:74269"/>
        <dbReference type="ChEBI" id="CHEBI:74480"/>
        <dbReference type="EC" id="2.1.1.170"/>
    </reaction>
</comment>
<dbReference type="GO" id="GO:0070043">
    <property type="term" value="F:rRNA (guanine-N7-)-methyltransferase activity"/>
    <property type="evidence" value="ECO:0007669"/>
    <property type="project" value="UniProtKB-UniRule"/>
</dbReference>
<evidence type="ECO:0000256" key="4">
    <source>
        <dbReference type="ARBA" id="ARBA00022679"/>
    </source>
</evidence>
<dbReference type="InterPro" id="IPR003682">
    <property type="entry name" value="rRNA_ssu_MeTfrase_G"/>
</dbReference>
<keyword evidence="5 6" id="KW-0949">S-adenosyl-L-methionine</keyword>
<evidence type="ECO:0000256" key="2">
    <source>
        <dbReference type="ARBA" id="ARBA00022552"/>
    </source>
</evidence>
<dbReference type="GO" id="GO:0005829">
    <property type="term" value="C:cytosol"/>
    <property type="evidence" value="ECO:0007669"/>
    <property type="project" value="TreeGrafter"/>
</dbReference>
<keyword evidence="3 6" id="KW-0489">Methyltransferase</keyword>
<evidence type="ECO:0000256" key="3">
    <source>
        <dbReference type="ARBA" id="ARBA00022603"/>
    </source>
</evidence>
<comment type="subcellular location">
    <subcellularLocation>
        <location evidence="6">Cytoplasm</location>
    </subcellularLocation>
</comment>
<comment type="caution">
    <text evidence="6">Lacks conserved residue(s) required for the propagation of feature annotation.</text>
</comment>
<feature type="binding site" evidence="6">
    <location>
        <position position="79"/>
    </location>
    <ligand>
        <name>S-adenosyl-L-methionine</name>
        <dbReference type="ChEBI" id="CHEBI:59789"/>
    </ligand>
</feature>
<protein>
    <recommendedName>
        <fullName evidence="6">Ribosomal RNA small subunit methyltransferase G</fullName>
        <ecNumber evidence="6">2.1.1.170</ecNumber>
    </recommendedName>
    <alternativeName>
        <fullName evidence="6">16S rRNA 7-methylguanosine methyltransferase</fullName>
        <shortName evidence="6">16S rRNA m7G methyltransferase</shortName>
    </alternativeName>
</protein>
<evidence type="ECO:0000256" key="6">
    <source>
        <dbReference type="HAMAP-Rule" id="MF_00074"/>
    </source>
</evidence>
<dbReference type="CDD" id="cd02440">
    <property type="entry name" value="AdoMet_MTases"/>
    <property type="match status" value="1"/>
</dbReference>
<comment type="similarity">
    <text evidence="6">Belongs to the methyltransferase superfamily. RNA methyltransferase RsmG family.</text>
</comment>
<dbReference type="InterPro" id="IPR029063">
    <property type="entry name" value="SAM-dependent_MTases_sf"/>
</dbReference>
<dbReference type="PANTHER" id="PTHR31760:SF0">
    <property type="entry name" value="S-ADENOSYL-L-METHIONINE-DEPENDENT METHYLTRANSFERASES SUPERFAMILY PROTEIN"/>
    <property type="match status" value="1"/>
</dbReference>
<gene>
    <name evidence="6 7" type="primary">rsmG</name>
    <name evidence="7" type="ORF">HQ497_13865</name>
</gene>
<dbReference type="EMBL" id="JABMOJ010000520">
    <property type="protein sequence ID" value="NQV66443.1"/>
    <property type="molecule type" value="Genomic_DNA"/>
</dbReference>
<dbReference type="SUPFAM" id="SSF53335">
    <property type="entry name" value="S-adenosyl-L-methionine-dependent methyltransferases"/>
    <property type="match status" value="1"/>
</dbReference>
<feature type="binding site" evidence="6">
    <location>
        <begin position="130"/>
        <end position="131"/>
    </location>
    <ligand>
        <name>S-adenosyl-L-methionine</name>
        <dbReference type="ChEBI" id="CHEBI:59789"/>
    </ligand>
</feature>
<evidence type="ECO:0000256" key="1">
    <source>
        <dbReference type="ARBA" id="ARBA00022490"/>
    </source>
</evidence>
<dbReference type="AlphaFoldDB" id="A0A972VZE6"/>
<evidence type="ECO:0000313" key="8">
    <source>
        <dbReference type="Proteomes" id="UP000754644"/>
    </source>
</evidence>
<reference evidence="7" key="1">
    <citation type="submission" date="2020-05" db="EMBL/GenBank/DDBJ databases">
        <title>Sulfur intermediates as new biogeochemical hubs in an aquatic model microbial ecosystem.</title>
        <authorList>
            <person name="Vigneron A."/>
        </authorList>
    </citation>
    <scope>NUCLEOTIDE SEQUENCE</scope>
    <source>
        <strain evidence="7">Bin.250</strain>
    </source>
</reference>
<dbReference type="Pfam" id="PF02527">
    <property type="entry name" value="GidB"/>
    <property type="match status" value="1"/>
</dbReference>
<organism evidence="7 8">
    <name type="scientific">SAR86 cluster bacterium</name>
    <dbReference type="NCBI Taxonomy" id="2030880"/>
    <lineage>
        <taxon>Bacteria</taxon>
        <taxon>Pseudomonadati</taxon>
        <taxon>Pseudomonadota</taxon>
        <taxon>Gammaproteobacteria</taxon>
        <taxon>SAR86 cluster</taxon>
    </lineage>
</organism>
<accession>A0A972VZE6</accession>
<feature type="binding site" evidence="6">
    <location>
        <position position="84"/>
    </location>
    <ligand>
        <name>S-adenosyl-L-methionine</name>
        <dbReference type="ChEBI" id="CHEBI:59789"/>
    </ligand>
</feature>
<proteinExistence type="inferred from homology"/>
<keyword evidence="2 6" id="KW-0698">rRNA processing</keyword>
<keyword evidence="1 6" id="KW-0963">Cytoplasm</keyword>
<dbReference type="HAMAP" id="MF_00074">
    <property type="entry name" value="16SrRNA_methyltr_G"/>
    <property type="match status" value="1"/>
</dbReference>
<sequence>MTNNSALLSSIEWGINQLGLEDHSGLGTQLERFLQGLVKWNKAYNLTSIRDPQQMVSLHLMDSLAVVPYIFGGPVLDVGSGAGFPGIPLALCYPQTQFVLLDSNGKKTRFLQQMKIELGLSNVSIVQARVEDYEGAFEQVICRAFASLANIVTTTQHLVAEGGSLLAMKGKLEDENLAATALQLAAVHSLEVPGIEAERHLYVLRRPTHHQKDD</sequence>
<dbReference type="EC" id="2.1.1.170" evidence="6"/>
<keyword evidence="4 6" id="KW-0808">Transferase</keyword>
<dbReference type="Gene3D" id="3.40.50.150">
    <property type="entry name" value="Vaccinia Virus protein VP39"/>
    <property type="match status" value="1"/>
</dbReference>
<dbReference type="PANTHER" id="PTHR31760">
    <property type="entry name" value="S-ADENOSYL-L-METHIONINE-DEPENDENT METHYLTRANSFERASES SUPERFAMILY PROTEIN"/>
    <property type="match status" value="1"/>
</dbReference>
<evidence type="ECO:0000256" key="5">
    <source>
        <dbReference type="ARBA" id="ARBA00022691"/>
    </source>
</evidence>